<keyword evidence="4" id="KW-1185">Reference proteome</keyword>
<name>A0ABW2BN43_9HYPH</name>
<feature type="domain" description="Isochorismatase-like" evidence="2">
    <location>
        <begin position="29"/>
        <end position="199"/>
    </location>
</feature>
<dbReference type="Gene3D" id="3.40.50.850">
    <property type="entry name" value="Isochorismatase-like"/>
    <property type="match status" value="1"/>
</dbReference>
<dbReference type="InterPro" id="IPR036380">
    <property type="entry name" value="Isochorismatase-like_sf"/>
</dbReference>
<evidence type="ECO:0000313" key="4">
    <source>
        <dbReference type="Proteomes" id="UP001596292"/>
    </source>
</evidence>
<gene>
    <name evidence="3" type="ORF">ACFQE0_15110</name>
</gene>
<dbReference type="PANTHER" id="PTHR43540">
    <property type="entry name" value="PEROXYUREIDOACRYLATE/UREIDOACRYLATE AMIDOHYDROLASE-RELATED"/>
    <property type="match status" value="1"/>
</dbReference>
<dbReference type="RefSeq" id="WP_378971053.1">
    <property type="nucleotide sequence ID" value="NZ_JBHSWN010000001.1"/>
</dbReference>
<reference evidence="4" key="1">
    <citation type="journal article" date="2019" name="Int. J. Syst. Evol. Microbiol.">
        <title>The Global Catalogue of Microorganisms (GCM) 10K type strain sequencing project: providing services to taxonomists for standard genome sequencing and annotation.</title>
        <authorList>
            <consortium name="The Broad Institute Genomics Platform"/>
            <consortium name="The Broad Institute Genome Sequencing Center for Infectious Disease"/>
            <person name="Wu L."/>
            <person name="Ma J."/>
        </authorList>
    </citation>
    <scope>NUCLEOTIDE SEQUENCE [LARGE SCALE GENOMIC DNA]</scope>
    <source>
        <strain evidence="4">CCUG 48316</strain>
    </source>
</reference>
<comment type="caution">
    <text evidence="3">The sequence shown here is derived from an EMBL/GenBank/DDBJ whole genome shotgun (WGS) entry which is preliminary data.</text>
</comment>
<dbReference type="EMBL" id="JBHSWN010000001">
    <property type="protein sequence ID" value="MFC6790826.1"/>
    <property type="molecule type" value="Genomic_DNA"/>
</dbReference>
<keyword evidence="1 3" id="KW-0378">Hydrolase</keyword>
<dbReference type="PANTHER" id="PTHR43540:SF6">
    <property type="entry name" value="ISOCHORISMATASE-LIKE DOMAIN-CONTAINING PROTEIN"/>
    <property type="match status" value="1"/>
</dbReference>
<dbReference type="SUPFAM" id="SSF52499">
    <property type="entry name" value="Isochorismatase-like hydrolases"/>
    <property type="match status" value="1"/>
</dbReference>
<proteinExistence type="predicted"/>
<evidence type="ECO:0000313" key="3">
    <source>
        <dbReference type="EMBL" id="MFC6790826.1"/>
    </source>
</evidence>
<accession>A0ABW2BN43</accession>
<dbReference type="Proteomes" id="UP001596292">
    <property type="component" value="Unassembled WGS sequence"/>
</dbReference>
<dbReference type="GO" id="GO:0016787">
    <property type="term" value="F:hydrolase activity"/>
    <property type="evidence" value="ECO:0007669"/>
    <property type="project" value="UniProtKB-KW"/>
</dbReference>
<dbReference type="InterPro" id="IPR000868">
    <property type="entry name" value="Isochorismatase-like_dom"/>
</dbReference>
<dbReference type="InterPro" id="IPR050272">
    <property type="entry name" value="Isochorismatase-like_hydrls"/>
</dbReference>
<evidence type="ECO:0000256" key="1">
    <source>
        <dbReference type="ARBA" id="ARBA00022801"/>
    </source>
</evidence>
<protein>
    <submittedName>
        <fullName evidence="3">Cysteine hydrolase family protein</fullName>
    </submittedName>
</protein>
<sequence>MSESCLPSSGNFADDDVTTVVEDLTGTCLHLCVDMQRMFAEGTEWRTPWMPRVLPRVERLVAAHPDRTIFTRFLPADRPGEGKGTWASYYERWASMTAQNLAPGLIDIVPSLARYVPPADILDKRVYSPWLGTNLDERLRARGVDTLVVTGTETDVCVLAAVLGGVDLGYRIILVSDALCSSCDEAHDALMVMYRMRYRHQVHTLTTEEVLERWR</sequence>
<evidence type="ECO:0000259" key="2">
    <source>
        <dbReference type="Pfam" id="PF00857"/>
    </source>
</evidence>
<dbReference type="Pfam" id="PF00857">
    <property type="entry name" value="Isochorismatase"/>
    <property type="match status" value="1"/>
</dbReference>
<organism evidence="3 4">
    <name type="scientific">Methylobacterium komagatae</name>
    <dbReference type="NCBI Taxonomy" id="374425"/>
    <lineage>
        <taxon>Bacteria</taxon>
        <taxon>Pseudomonadati</taxon>
        <taxon>Pseudomonadota</taxon>
        <taxon>Alphaproteobacteria</taxon>
        <taxon>Hyphomicrobiales</taxon>
        <taxon>Methylobacteriaceae</taxon>
        <taxon>Methylobacterium</taxon>
    </lineage>
</organism>
<dbReference type="CDD" id="cd00431">
    <property type="entry name" value="cysteine_hydrolases"/>
    <property type="match status" value="1"/>
</dbReference>